<dbReference type="Proteomes" id="UP001595969">
    <property type="component" value="Unassembled WGS sequence"/>
</dbReference>
<organism evidence="1 2">
    <name type="scientific">Enterococcus lemanii</name>
    <dbReference type="NCBI Taxonomy" id="1159752"/>
    <lineage>
        <taxon>Bacteria</taxon>
        <taxon>Bacillati</taxon>
        <taxon>Bacillota</taxon>
        <taxon>Bacilli</taxon>
        <taxon>Lactobacillales</taxon>
        <taxon>Enterococcaceae</taxon>
        <taxon>Enterococcus</taxon>
    </lineage>
</organism>
<evidence type="ECO:0000313" key="1">
    <source>
        <dbReference type="EMBL" id="MFC4718968.1"/>
    </source>
</evidence>
<dbReference type="RefSeq" id="WP_204655156.1">
    <property type="nucleotide sequence ID" value="NZ_JAFBFD010000063.1"/>
</dbReference>
<name>A0ABV9MWA8_9ENTE</name>
<gene>
    <name evidence="1" type="ORF">ACFO5I_04405</name>
</gene>
<protein>
    <submittedName>
        <fullName evidence="1">Uncharacterized protein</fullName>
    </submittedName>
</protein>
<reference evidence="2" key="1">
    <citation type="journal article" date="2019" name="Int. J. Syst. Evol. Microbiol.">
        <title>The Global Catalogue of Microorganisms (GCM) 10K type strain sequencing project: providing services to taxonomists for standard genome sequencing and annotation.</title>
        <authorList>
            <consortium name="The Broad Institute Genomics Platform"/>
            <consortium name="The Broad Institute Genome Sequencing Center for Infectious Disease"/>
            <person name="Wu L."/>
            <person name="Ma J."/>
        </authorList>
    </citation>
    <scope>NUCLEOTIDE SEQUENCE [LARGE SCALE GENOMIC DNA]</scope>
    <source>
        <strain evidence="2">CGMCC 1.19032</strain>
    </source>
</reference>
<evidence type="ECO:0000313" key="2">
    <source>
        <dbReference type="Proteomes" id="UP001595969"/>
    </source>
</evidence>
<comment type="caution">
    <text evidence="1">The sequence shown here is derived from an EMBL/GenBank/DDBJ whole genome shotgun (WGS) entry which is preliminary data.</text>
</comment>
<dbReference type="EMBL" id="JBHSGS010000025">
    <property type="protein sequence ID" value="MFC4718968.1"/>
    <property type="molecule type" value="Genomic_DNA"/>
</dbReference>
<sequence length="51" mass="5795">MTTIRLNPSQKGKIAFEGRMNICQNQSTAEQFKLLEGELVIRESVANKKRS</sequence>
<keyword evidence="2" id="KW-1185">Reference proteome</keyword>
<accession>A0ABV9MWA8</accession>
<proteinExistence type="predicted"/>